<organism evidence="2 3">
    <name type="scientific">Dreissena polymorpha</name>
    <name type="common">Zebra mussel</name>
    <name type="synonym">Mytilus polymorpha</name>
    <dbReference type="NCBI Taxonomy" id="45954"/>
    <lineage>
        <taxon>Eukaryota</taxon>
        <taxon>Metazoa</taxon>
        <taxon>Spiralia</taxon>
        <taxon>Lophotrochozoa</taxon>
        <taxon>Mollusca</taxon>
        <taxon>Bivalvia</taxon>
        <taxon>Autobranchia</taxon>
        <taxon>Heteroconchia</taxon>
        <taxon>Euheterodonta</taxon>
        <taxon>Imparidentia</taxon>
        <taxon>Neoheterodontei</taxon>
        <taxon>Myida</taxon>
        <taxon>Dreissenoidea</taxon>
        <taxon>Dreissenidae</taxon>
        <taxon>Dreissena</taxon>
    </lineage>
</organism>
<feature type="region of interest" description="Disordered" evidence="1">
    <location>
        <begin position="74"/>
        <end position="150"/>
    </location>
</feature>
<gene>
    <name evidence="2" type="ORF">DPMN_026704</name>
</gene>
<keyword evidence="3" id="KW-1185">Reference proteome</keyword>
<protein>
    <submittedName>
        <fullName evidence="2">Uncharacterized protein</fullName>
    </submittedName>
</protein>
<sequence>MSENSRRKFLLKKLADAGGKVHLKKQTKKHRAVKEVHQLQVPLIYITTVSGLTYLHPVSKQMLQKKRIEKIHTETQKSQAKANNPPRRRASLVPVAEDRRHSTSNKQPKSPVRIPVNKKFPKASIVVDEGSSSDSENDSEPDGLENSPFNTKKLNIRYSVEKIRKLKAKKKSLLETKKSENKDDVFDILRKYYRMQTVLKAFGRGRGGRRMSVFGGKTASKRIGRKSMTAQSGDTESTENREIGKLKWFKFLDQKKLKTTAITDGDIPLFENYPMDLFRSNLERALEEFVVRREVVISDYNAKVSVSITFTKKSVFSKPKSDV</sequence>
<dbReference type="AlphaFoldDB" id="A0A9D4RD03"/>
<evidence type="ECO:0000313" key="2">
    <source>
        <dbReference type="EMBL" id="KAH3863714.1"/>
    </source>
</evidence>
<accession>A0A9D4RD03</accession>
<dbReference type="Proteomes" id="UP000828390">
    <property type="component" value="Unassembled WGS sequence"/>
</dbReference>
<dbReference type="EMBL" id="JAIWYP010000002">
    <property type="protein sequence ID" value="KAH3863714.1"/>
    <property type="molecule type" value="Genomic_DNA"/>
</dbReference>
<comment type="caution">
    <text evidence="2">The sequence shown here is derived from an EMBL/GenBank/DDBJ whole genome shotgun (WGS) entry which is preliminary data.</text>
</comment>
<evidence type="ECO:0000256" key="1">
    <source>
        <dbReference type="SAM" id="MobiDB-lite"/>
    </source>
</evidence>
<proteinExistence type="predicted"/>
<evidence type="ECO:0000313" key="3">
    <source>
        <dbReference type="Proteomes" id="UP000828390"/>
    </source>
</evidence>
<name>A0A9D4RD03_DREPO</name>
<reference evidence="2" key="2">
    <citation type="submission" date="2020-11" db="EMBL/GenBank/DDBJ databases">
        <authorList>
            <person name="McCartney M.A."/>
            <person name="Auch B."/>
            <person name="Kono T."/>
            <person name="Mallez S."/>
            <person name="Becker A."/>
            <person name="Gohl D.M."/>
            <person name="Silverstein K.A.T."/>
            <person name="Koren S."/>
            <person name="Bechman K.B."/>
            <person name="Herman A."/>
            <person name="Abrahante J.E."/>
            <person name="Garbe J."/>
        </authorList>
    </citation>
    <scope>NUCLEOTIDE SEQUENCE</scope>
    <source>
        <strain evidence="2">Duluth1</strain>
        <tissue evidence="2">Whole animal</tissue>
    </source>
</reference>
<reference evidence="2" key="1">
    <citation type="journal article" date="2019" name="bioRxiv">
        <title>The Genome of the Zebra Mussel, Dreissena polymorpha: A Resource for Invasive Species Research.</title>
        <authorList>
            <person name="McCartney M.A."/>
            <person name="Auch B."/>
            <person name="Kono T."/>
            <person name="Mallez S."/>
            <person name="Zhang Y."/>
            <person name="Obille A."/>
            <person name="Becker A."/>
            <person name="Abrahante J.E."/>
            <person name="Garbe J."/>
            <person name="Badalamenti J.P."/>
            <person name="Herman A."/>
            <person name="Mangelson H."/>
            <person name="Liachko I."/>
            <person name="Sullivan S."/>
            <person name="Sone E.D."/>
            <person name="Koren S."/>
            <person name="Silverstein K.A.T."/>
            <person name="Beckman K.B."/>
            <person name="Gohl D.M."/>
        </authorList>
    </citation>
    <scope>NUCLEOTIDE SEQUENCE</scope>
    <source>
        <strain evidence="2">Duluth1</strain>
        <tissue evidence="2">Whole animal</tissue>
    </source>
</reference>